<accession>A0A821WJA7</accession>
<keyword evidence="2" id="KW-1185">Reference proteome</keyword>
<dbReference type="Proteomes" id="UP000663880">
    <property type="component" value="Unassembled WGS sequence"/>
</dbReference>
<name>A0A821WJA7_9NEOP</name>
<dbReference type="AlphaFoldDB" id="A0A821WJA7"/>
<dbReference type="EMBL" id="CAJOBZ010000061">
    <property type="protein sequence ID" value="CAF4923613.1"/>
    <property type="molecule type" value="Genomic_DNA"/>
</dbReference>
<reference evidence="1" key="1">
    <citation type="submission" date="2021-02" db="EMBL/GenBank/DDBJ databases">
        <authorList>
            <person name="Steward A R."/>
        </authorList>
    </citation>
    <scope>NUCLEOTIDE SEQUENCE</scope>
</reference>
<sequence>MQRWGGVEIRITGAYVMIFPDGIMPRYRRRIRDWKLDVLFKSETRVTNGSIEMFLVEITNAIVKSFEFLIEDFMYSGDYSIGFILYLAIAM</sequence>
<comment type="caution">
    <text evidence="1">The sequence shown here is derived from an EMBL/GenBank/DDBJ whole genome shotgun (WGS) entry which is preliminary data.</text>
</comment>
<organism evidence="1 2">
    <name type="scientific">Pieris macdunnoughi</name>
    <dbReference type="NCBI Taxonomy" id="345717"/>
    <lineage>
        <taxon>Eukaryota</taxon>
        <taxon>Metazoa</taxon>
        <taxon>Ecdysozoa</taxon>
        <taxon>Arthropoda</taxon>
        <taxon>Hexapoda</taxon>
        <taxon>Insecta</taxon>
        <taxon>Pterygota</taxon>
        <taxon>Neoptera</taxon>
        <taxon>Endopterygota</taxon>
        <taxon>Lepidoptera</taxon>
        <taxon>Glossata</taxon>
        <taxon>Ditrysia</taxon>
        <taxon>Papilionoidea</taxon>
        <taxon>Pieridae</taxon>
        <taxon>Pierinae</taxon>
        <taxon>Pieris</taxon>
    </lineage>
</organism>
<gene>
    <name evidence="1" type="ORF">PMACD_LOCUS13246</name>
</gene>
<evidence type="ECO:0000313" key="2">
    <source>
        <dbReference type="Proteomes" id="UP000663880"/>
    </source>
</evidence>
<evidence type="ECO:0000313" key="1">
    <source>
        <dbReference type="EMBL" id="CAF4923613.1"/>
    </source>
</evidence>
<protein>
    <submittedName>
        <fullName evidence="1">Uncharacterized protein</fullName>
    </submittedName>
</protein>
<proteinExistence type="predicted"/>